<organism evidence="1">
    <name type="scientific">mine drainage metagenome</name>
    <dbReference type="NCBI Taxonomy" id="410659"/>
    <lineage>
        <taxon>unclassified sequences</taxon>
        <taxon>metagenomes</taxon>
        <taxon>ecological metagenomes</taxon>
    </lineage>
</organism>
<gene>
    <name evidence="1" type="ORF">GALL_404350</name>
</gene>
<dbReference type="EMBL" id="MLJW01001517">
    <property type="protein sequence ID" value="OIQ77869.1"/>
    <property type="molecule type" value="Genomic_DNA"/>
</dbReference>
<sequence>MLPRWQIHVCQTDLDLAADLVVANGGQVVVIRIKVFQLVGQVIDAGDCAGLVEGADLGQRVRVVRTQGLERQAEGLNRAFEALEQVGSHQRLQAFFAVRLPEFSFAACHLRVVHLFVLLEPTRQDVADRGVHSELEQGELLEDLVETHHVGSLRERTVERQGFAAFGELADVLGIVEGLDVLARARDGDAIEQFEEVEVQRVQDGPRCALFWWKLCPCVEAGLRTTEDVLYRLAGA</sequence>
<proteinExistence type="predicted"/>
<name>A0A1J5QPI7_9ZZZZ</name>
<dbReference type="AlphaFoldDB" id="A0A1J5QPI7"/>
<evidence type="ECO:0000313" key="1">
    <source>
        <dbReference type="EMBL" id="OIQ77869.1"/>
    </source>
</evidence>
<reference evidence="1" key="1">
    <citation type="submission" date="2016-10" db="EMBL/GenBank/DDBJ databases">
        <title>Sequence of Gallionella enrichment culture.</title>
        <authorList>
            <person name="Poehlein A."/>
            <person name="Muehling M."/>
            <person name="Daniel R."/>
        </authorList>
    </citation>
    <scope>NUCLEOTIDE SEQUENCE</scope>
</reference>
<comment type="caution">
    <text evidence="1">The sequence shown here is derived from an EMBL/GenBank/DDBJ whole genome shotgun (WGS) entry which is preliminary data.</text>
</comment>
<protein>
    <submittedName>
        <fullName evidence="1">Uncharacterized protein</fullName>
    </submittedName>
</protein>
<accession>A0A1J5QPI7</accession>